<organism evidence="2">
    <name type="scientific">uncultured Nocardioidaceae bacterium</name>
    <dbReference type="NCBI Taxonomy" id="253824"/>
    <lineage>
        <taxon>Bacteria</taxon>
        <taxon>Bacillati</taxon>
        <taxon>Actinomycetota</taxon>
        <taxon>Actinomycetes</taxon>
        <taxon>Propionibacteriales</taxon>
        <taxon>Nocardioidaceae</taxon>
        <taxon>environmental samples</taxon>
    </lineage>
</organism>
<dbReference type="Gene3D" id="3.40.50.1820">
    <property type="entry name" value="alpha/beta hydrolase"/>
    <property type="match status" value="1"/>
</dbReference>
<sequence>MTGRGGGRPAGVRPTLVVVPGLGLDARSWTPTLRHLHRAGGFSLAEVCLLPGSGLRGDRRTDLSPAALAERVLAVLPAGPVVLAGHSSGCQVVAHAVRAASGPVAGVVLVAPTTDPRASRWDQLGRRWWRTAVHEDPRQLPALVRQYAATGPVTMARAAGAARRDRIDRVLAEVTCEVLVVRGPHDRLCPEEWARSLGRTETLPAGGHMVPWTHGGEVAERLVSLLRSTGRFRQR</sequence>
<evidence type="ECO:0000313" key="2">
    <source>
        <dbReference type="EMBL" id="CAA9351698.1"/>
    </source>
</evidence>
<feature type="domain" description="AB hydrolase-1" evidence="1">
    <location>
        <begin position="16"/>
        <end position="220"/>
    </location>
</feature>
<gene>
    <name evidence="2" type="ORF">AVDCRST_MAG36-2035</name>
</gene>
<reference evidence="2" key="1">
    <citation type="submission" date="2020-02" db="EMBL/GenBank/DDBJ databases">
        <authorList>
            <person name="Meier V. D."/>
        </authorList>
    </citation>
    <scope>NUCLEOTIDE SEQUENCE</scope>
    <source>
        <strain evidence="2">AVDCRST_MAG36</strain>
    </source>
</reference>
<dbReference type="AlphaFoldDB" id="A0A6J4M8H6"/>
<dbReference type="InterPro" id="IPR029058">
    <property type="entry name" value="AB_hydrolase_fold"/>
</dbReference>
<dbReference type="GO" id="GO:0003824">
    <property type="term" value="F:catalytic activity"/>
    <property type="evidence" value="ECO:0007669"/>
    <property type="project" value="UniProtKB-ARBA"/>
</dbReference>
<dbReference type="EMBL" id="CADCUH010000133">
    <property type="protein sequence ID" value="CAA9351698.1"/>
    <property type="molecule type" value="Genomic_DNA"/>
</dbReference>
<evidence type="ECO:0000259" key="1">
    <source>
        <dbReference type="Pfam" id="PF12697"/>
    </source>
</evidence>
<proteinExistence type="predicted"/>
<dbReference type="InterPro" id="IPR000073">
    <property type="entry name" value="AB_hydrolase_1"/>
</dbReference>
<dbReference type="Pfam" id="PF12697">
    <property type="entry name" value="Abhydrolase_6"/>
    <property type="match status" value="1"/>
</dbReference>
<name>A0A6J4M8H6_9ACTN</name>
<dbReference type="SUPFAM" id="SSF53474">
    <property type="entry name" value="alpha/beta-Hydrolases"/>
    <property type="match status" value="1"/>
</dbReference>
<accession>A0A6J4M8H6</accession>
<protein>
    <recommendedName>
        <fullName evidence="1">AB hydrolase-1 domain-containing protein</fullName>
    </recommendedName>
</protein>